<comment type="caution">
    <text evidence="1">The sequence shown here is derived from an EMBL/GenBank/DDBJ whole genome shotgun (WGS) entry which is preliminary data.</text>
</comment>
<proteinExistence type="predicted"/>
<dbReference type="AlphaFoldDB" id="A0AA39TZL2"/>
<protein>
    <submittedName>
        <fullName evidence="1">Uncharacterized protein</fullName>
    </submittedName>
</protein>
<gene>
    <name evidence="1" type="ORF">DIS24_g12479</name>
</gene>
<accession>A0AA39TZL2</accession>
<sequence length="315" mass="35306">MPPSHARTALSASIRCSACVNASVARRTFASSPASLQIPPESPRYIEVPKAPQQTAPYTPVVKGSLPVPRNIFVTRSKEAKESAKFLLNATREPSDAAPPSGPHAGRLAWEQRLAALRRKNLREGVAALHKRKKQSDEYLAQRGARRQNEQVRLIKQPPRDDEVFTSPSTPLAVRNFLKGMYYVPSKVNPKWKRKRVERIEAAKSDERKDMLHTLYVHARDYIVTEDQLSKVIEDTFGTQDNLPGFAASSNQQGRSIWARGELLNMEQMLQNNQGLGNRALEKMSISEVVTQERIHRIAEELTGGKIARADEGLR</sequence>
<reference evidence="1" key="1">
    <citation type="submission" date="2023-06" db="EMBL/GenBank/DDBJ databases">
        <title>Multi-omics analyses reveal the molecular pathogenesis toolkit of Lasiodiplodia hormozganensis, a cross-kingdom pathogen.</title>
        <authorList>
            <person name="Felix C."/>
            <person name="Meneses R."/>
            <person name="Goncalves M.F.M."/>
            <person name="Tilleman L."/>
            <person name="Duarte A.S."/>
            <person name="Jorrin-Novo J.V."/>
            <person name="Van De Peer Y."/>
            <person name="Deforce D."/>
            <person name="Van Nieuwerburgh F."/>
            <person name="Esteves A.C."/>
            <person name="Alves A."/>
        </authorList>
    </citation>
    <scope>NUCLEOTIDE SEQUENCE</scope>
    <source>
        <strain evidence="1">CBS 339.90</strain>
    </source>
</reference>
<dbReference type="Pfam" id="PF26163">
    <property type="entry name" value="mS26"/>
    <property type="match status" value="1"/>
</dbReference>
<name>A0AA39TZL2_9PEZI</name>
<dbReference type="Proteomes" id="UP001175001">
    <property type="component" value="Unassembled WGS sequence"/>
</dbReference>
<organism evidence="1 2">
    <name type="scientific">Lasiodiplodia hormozganensis</name>
    <dbReference type="NCBI Taxonomy" id="869390"/>
    <lineage>
        <taxon>Eukaryota</taxon>
        <taxon>Fungi</taxon>
        <taxon>Dikarya</taxon>
        <taxon>Ascomycota</taxon>
        <taxon>Pezizomycotina</taxon>
        <taxon>Dothideomycetes</taxon>
        <taxon>Dothideomycetes incertae sedis</taxon>
        <taxon>Botryosphaeriales</taxon>
        <taxon>Botryosphaeriaceae</taxon>
        <taxon>Lasiodiplodia</taxon>
    </lineage>
</organism>
<dbReference type="EMBL" id="JAUJDW010000280">
    <property type="protein sequence ID" value="KAK0609123.1"/>
    <property type="molecule type" value="Genomic_DNA"/>
</dbReference>
<dbReference type="CDD" id="cd23703">
    <property type="entry name" value="mS26_PET12"/>
    <property type="match status" value="1"/>
</dbReference>
<keyword evidence="2" id="KW-1185">Reference proteome</keyword>
<evidence type="ECO:0000313" key="2">
    <source>
        <dbReference type="Proteomes" id="UP001175001"/>
    </source>
</evidence>
<evidence type="ECO:0000313" key="1">
    <source>
        <dbReference type="EMBL" id="KAK0609123.1"/>
    </source>
</evidence>
<dbReference type="InterPro" id="IPR058940">
    <property type="entry name" value="mS26_fungi"/>
</dbReference>